<keyword evidence="2" id="KW-1185">Reference proteome</keyword>
<protein>
    <submittedName>
        <fullName evidence="1">Uncharacterized protein</fullName>
    </submittedName>
</protein>
<dbReference type="RefSeq" id="WP_344092127.1">
    <property type="nucleotide sequence ID" value="NZ_BAAAOG010000001.1"/>
</dbReference>
<name>A0ABN2QFD7_9MICO</name>
<dbReference type="EMBL" id="BAAAOG010000001">
    <property type="protein sequence ID" value="GAA1951244.1"/>
    <property type="molecule type" value="Genomic_DNA"/>
</dbReference>
<sequence length="110" mass="12032">MRRVAIDPFTAAVRQGHVNQLRRLAGAFPTDGLHQMIAKAQAGAQIILDTSSVCVACVRAGLDHDAGRFTIRADRDNARNWLLPAHDLGRMIEVEQRAGTWCLVGTDMPV</sequence>
<proteinExistence type="predicted"/>
<evidence type="ECO:0000313" key="2">
    <source>
        <dbReference type="Proteomes" id="UP001499933"/>
    </source>
</evidence>
<comment type="caution">
    <text evidence="1">The sequence shown here is derived from an EMBL/GenBank/DDBJ whole genome shotgun (WGS) entry which is preliminary data.</text>
</comment>
<evidence type="ECO:0000313" key="1">
    <source>
        <dbReference type="EMBL" id="GAA1951244.1"/>
    </source>
</evidence>
<dbReference type="Proteomes" id="UP001499933">
    <property type="component" value="Unassembled WGS sequence"/>
</dbReference>
<organism evidence="1 2">
    <name type="scientific">Microbacterium deminutum</name>
    <dbReference type="NCBI Taxonomy" id="344164"/>
    <lineage>
        <taxon>Bacteria</taxon>
        <taxon>Bacillati</taxon>
        <taxon>Actinomycetota</taxon>
        <taxon>Actinomycetes</taxon>
        <taxon>Micrococcales</taxon>
        <taxon>Microbacteriaceae</taxon>
        <taxon>Microbacterium</taxon>
    </lineage>
</organism>
<accession>A0ABN2QFD7</accession>
<reference evidence="1 2" key="1">
    <citation type="journal article" date="2019" name="Int. J. Syst. Evol. Microbiol.">
        <title>The Global Catalogue of Microorganisms (GCM) 10K type strain sequencing project: providing services to taxonomists for standard genome sequencing and annotation.</title>
        <authorList>
            <consortium name="The Broad Institute Genomics Platform"/>
            <consortium name="The Broad Institute Genome Sequencing Center for Infectious Disease"/>
            <person name="Wu L."/>
            <person name="Ma J."/>
        </authorList>
    </citation>
    <scope>NUCLEOTIDE SEQUENCE [LARGE SCALE GENOMIC DNA]</scope>
    <source>
        <strain evidence="1 2">JCM 14901</strain>
    </source>
</reference>
<gene>
    <name evidence="1" type="ORF">GCM10009776_11550</name>
</gene>